<proteinExistence type="predicted"/>
<dbReference type="STRING" id="946077.W5A_08732"/>
<dbReference type="Proteomes" id="UP000005938">
    <property type="component" value="Unassembled WGS sequence"/>
</dbReference>
<evidence type="ECO:0000313" key="1">
    <source>
        <dbReference type="EMBL" id="EID74603.1"/>
    </source>
</evidence>
<dbReference type="PATRIC" id="fig|946077.3.peg.1769"/>
<accession>I0WDY7</accession>
<name>I0WDY7_9FLAO</name>
<dbReference type="AlphaFoldDB" id="I0WDY7"/>
<sequence length="244" mass="28048">MIACLVLVNTLLGTAQESLNGYKYVVVPEKFDFLKSEDLYQINSLTKFLLNKEGFVAFLEGELPEEAVYNPCMVLRANVLNDSNMFTTKMKVTLSNCYNQVLFTSEEGRSKEKDYQKAYHEALRDAFQSFKTIKYSYNETISKSKPEQIKIVKEVPIQSVAVVPSEEAVVMTEHTLYAQPTATGFQLVDMSPKLVMKLYRTSVKDVFIAEKDGMNGLFYRSGNEWYFEYYEADQLKKYSISVKF</sequence>
<protein>
    <recommendedName>
        <fullName evidence="3">Secreted protein</fullName>
    </recommendedName>
</protein>
<gene>
    <name evidence="1" type="ORF">W5A_08732</name>
</gene>
<comment type="caution">
    <text evidence="1">The sequence shown here is derived from an EMBL/GenBank/DDBJ whole genome shotgun (WGS) entry which is preliminary data.</text>
</comment>
<dbReference type="EMBL" id="AJJU01000010">
    <property type="protein sequence ID" value="EID74603.1"/>
    <property type="molecule type" value="Genomic_DNA"/>
</dbReference>
<dbReference type="eggNOG" id="ENOG502ZN71">
    <property type="taxonomic scope" value="Bacteria"/>
</dbReference>
<evidence type="ECO:0008006" key="3">
    <source>
        <dbReference type="Google" id="ProtNLM"/>
    </source>
</evidence>
<organism evidence="1 2">
    <name type="scientific">Imtechella halotolerans K1</name>
    <dbReference type="NCBI Taxonomy" id="946077"/>
    <lineage>
        <taxon>Bacteria</taxon>
        <taxon>Pseudomonadati</taxon>
        <taxon>Bacteroidota</taxon>
        <taxon>Flavobacteriia</taxon>
        <taxon>Flavobacteriales</taxon>
        <taxon>Flavobacteriaceae</taxon>
        <taxon>Imtechella</taxon>
    </lineage>
</organism>
<keyword evidence="2" id="KW-1185">Reference proteome</keyword>
<evidence type="ECO:0000313" key="2">
    <source>
        <dbReference type="Proteomes" id="UP000005938"/>
    </source>
</evidence>
<reference evidence="1 2" key="1">
    <citation type="journal article" date="2012" name="J. Bacteriol.">
        <title>Genome Sequence of the Halotolerant Bacterium Imtechella halotolerans K1T.</title>
        <authorList>
            <person name="Kumar S."/>
            <person name="Vikram S."/>
            <person name="Subramanian S."/>
            <person name="Raghava G.P."/>
            <person name="Pinnaka A.K."/>
        </authorList>
    </citation>
    <scope>NUCLEOTIDE SEQUENCE [LARGE SCALE GENOMIC DNA]</scope>
    <source>
        <strain evidence="1 2">K1</strain>
    </source>
</reference>